<dbReference type="SUPFAM" id="SSF48008">
    <property type="entry name" value="GntR ligand-binding domain-like"/>
    <property type="match status" value="1"/>
</dbReference>
<evidence type="ECO:0000256" key="2">
    <source>
        <dbReference type="ARBA" id="ARBA00023125"/>
    </source>
</evidence>
<feature type="domain" description="HTH gntR-type" evidence="5">
    <location>
        <begin position="41"/>
        <end position="108"/>
    </location>
</feature>
<evidence type="ECO:0000256" key="3">
    <source>
        <dbReference type="ARBA" id="ARBA00023163"/>
    </source>
</evidence>
<dbReference type="GO" id="GO:0003677">
    <property type="term" value="F:DNA binding"/>
    <property type="evidence" value="ECO:0007669"/>
    <property type="project" value="UniProtKB-KW"/>
</dbReference>
<dbReference type="PANTHER" id="PTHR43537">
    <property type="entry name" value="TRANSCRIPTIONAL REGULATOR, GNTR FAMILY"/>
    <property type="match status" value="1"/>
</dbReference>
<dbReference type="AlphaFoldDB" id="A0A1H6D972"/>
<evidence type="ECO:0000259" key="5">
    <source>
        <dbReference type="PROSITE" id="PS50949"/>
    </source>
</evidence>
<dbReference type="OrthoDB" id="8680240at2"/>
<dbReference type="PROSITE" id="PS50949">
    <property type="entry name" value="HTH_GNTR"/>
    <property type="match status" value="1"/>
</dbReference>
<keyword evidence="3" id="KW-0804">Transcription</keyword>
<evidence type="ECO:0000313" key="7">
    <source>
        <dbReference type="Proteomes" id="UP000236743"/>
    </source>
</evidence>
<proteinExistence type="predicted"/>
<protein>
    <submittedName>
        <fullName evidence="6">DNA-binding transcriptional regulator, GntR family</fullName>
    </submittedName>
</protein>
<dbReference type="RefSeq" id="WP_103875491.1">
    <property type="nucleotide sequence ID" value="NZ_FNUY01000017.1"/>
</dbReference>
<dbReference type="SMART" id="SM00895">
    <property type="entry name" value="FCD"/>
    <property type="match status" value="1"/>
</dbReference>
<organism evidence="6 7">
    <name type="scientific">Bosea lathyri</name>
    <dbReference type="NCBI Taxonomy" id="1036778"/>
    <lineage>
        <taxon>Bacteria</taxon>
        <taxon>Pseudomonadati</taxon>
        <taxon>Pseudomonadota</taxon>
        <taxon>Alphaproteobacteria</taxon>
        <taxon>Hyphomicrobiales</taxon>
        <taxon>Boseaceae</taxon>
        <taxon>Bosea</taxon>
    </lineage>
</organism>
<dbReference type="Pfam" id="PF07729">
    <property type="entry name" value="FCD"/>
    <property type="match status" value="1"/>
</dbReference>
<evidence type="ECO:0000256" key="1">
    <source>
        <dbReference type="ARBA" id="ARBA00023015"/>
    </source>
</evidence>
<dbReference type="InterPro" id="IPR036388">
    <property type="entry name" value="WH-like_DNA-bd_sf"/>
</dbReference>
<feature type="region of interest" description="Disordered" evidence="4">
    <location>
        <begin position="1"/>
        <end position="35"/>
    </location>
</feature>
<dbReference type="InterPro" id="IPR008920">
    <property type="entry name" value="TF_FadR/GntR_C"/>
</dbReference>
<dbReference type="InterPro" id="IPR000524">
    <property type="entry name" value="Tscrpt_reg_HTH_GntR"/>
</dbReference>
<evidence type="ECO:0000313" key="6">
    <source>
        <dbReference type="EMBL" id="SEG81036.1"/>
    </source>
</evidence>
<dbReference type="SMART" id="SM00345">
    <property type="entry name" value="HTH_GNTR"/>
    <property type="match status" value="1"/>
</dbReference>
<keyword evidence="1" id="KW-0805">Transcription regulation</keyword>
<accession>A0A1H6D972</accession>
<gene>
    <name evidence="6" type="ORF">SAMN04488115_11759</name>
</gene>
<dbReference type="Proteomes" id="UP000236743">
    <property type="component" value="Unassembled WGS sequence"/>
</dbReference>
<dbReference type="SUPFAM" id="SSF46785">
    <property type="entry name" value="Winged helix' DNA-binding domain"/>
    <property type="match status" value="1"/>
</dbReference>
<dbReference type="GO" id="GO:0003700">
    <property type="term" value="F:DNA-binding transcription factor activity"/>
    <property type="evidence" value="ECO:0007669"/>
    <property type="project" value="InterPro"/>
</dbReference>
<evidence type="ECO:0000256" key="4">
    <source>
        <dbReference type="SAM" id="MobiDB-lite"/>
    </source>
</evidence>
<dbReference type="InterPro" id="IPR011711">
    <property type="entry name" value="GntR_C"/>
</dbReference>
<dbReference type="Pfam" id="PF00392">
    <property type="entry name" value="GntR"/>
    <property type="match status" value="1"/>
</dbReference>
<dbReference type="Gene3D" id="1.20.120.530">
    <property type="entry name" value="GntR ligand-binding domain-like"/>
    <property type="match status" value="1"/>
</dbReference>
<reference evidence="6 7" key="1">
    <citation type="submission" date="2016-10" db="EMBL/GenBank/DDBJ databases">
        <authorList>
            <person name="de Groot N.N."/>
        </authorList>
    </citation>
    <scope>NUCLEOTIDE SEQUENCE [LARGE SCALE GENOMIC DNA]</scope>
    <source>
        <strain evidence="6 7">DSM 26656</strain>
    </source>
</reference>
<dbReference type="Gene3D" id="1.10.10.10">
    <property type="entry name" value="Winged helix-like DNA-binding domain superfamily/Winged helix DNA-binding domain"/>
    <property type="match status" value="1"/>
</dbReference>
<dbReference type="CDD" id="cd07377">
    <property type="entry name" value="WHTH_GntR"/>
    <property type="match status" value="1"/>
</dbReference>
<dbReference type="PANTHER" id="PTHR43537:SF20">
    <property type="entry name" value="HTH-TYPE TRANSCRIPTIONAL REPRESSOR GLAR"/>
    <property type="match status" value="1"/>
</dbReference>
<dbReference type="InterPro" id="IPR036390">
    <property type="entry name" value="WH_DNA-bd_sf"/>
</dbReference>
<keyword evidence="2 6" id="KW-0238">DNA-binding</keyword>
<dbReference type="EMBL" id="FNUY01000017">
    <property type="protein sequence ID" value="SEG81036.1"/>
    <property type="molecule type" value="Genomic_DNA"/>
</dbReference>
<keyword evidence="7" id="KW-1185">Reference proteome</keyword>
<feature type="compositionally biased region" description="Polar residues" evidence="4">
    <location>
        <begin position="1"/>
        <end position="13"/>
    </location>
</feature>
<sequence length="258" mass="28003">MSFSANDPPSTSARPAGITGPESNDLQATGGATRDAADLKNTKASRLVGRLREAILSGELAPGTKINLDSVRRRLDVSLSPLREALARLIAVGLVELHDNRGYTVAPVSLSNLAEITKLRVEFESLALSSAIAKGDLAWESDVMRALHRLNRTERIASEPATLEAWEHAHRDFHLALITGCGMPLLLNSCVMLHNLNDRYRRIFLVAQGGDRNVAAEHGEIAQGAVARDADYACARLREHIQRTGSNLHARLASQLQP</sequence>
<name>A0A1H6D972_9HYPH</name>